<dbReference type="OrthoDB" id="9851882at2"/>
<keyword evidence="2" id="KW-1185">Reference proteome</keyword>
<reference evidence="2" key="1">
    <citation type="submission" date="2015-03" db="EMBL/GenBank/DDBJ databases">
        <title>Draft genome sequence of a novel methanotroph (Sn10-6) isolated from flooded ricefield rhizosphere in India.</title>
        <authorList>
            <person name="Pandit P.S."/>
            <person name="Pore S.D."/>
            <person name="Arora P."/>
            <person name="Kapse N.G."/>
            <person name="Dhakephalkar P.K."/>
            <person name="Rahalkar M.C."/>
        </authorList>
    </citation>
    <scope>NUCLEOTIDE SEQUENCE [LARGE SCALE GENOMIC DNA]</scope>
    <source>
        <strain evidence="2">Sn10-6</strain>
    </source>
</reference>
<organism evidence="1 2">
    <name type="scientific">Methylocucumis oryzae</name>
    <dbReference type="NCBI Taxonomy" id="1632867"/>
    <lineage>
        <taxon>Bacteria</taxon>
        <taxon>Pseudomonadati</taxon>
        <taxon>Pseudomonadota</taxon>
        <taxon>Gammaproteobacteria</taxon>
        <taxon>Methylococcales</taxon>
        <taxon>Methylococcaceae</taxon>
        <taxon>Methylocucumis</taxon>
    </lineage>
</organism>
<proteinExistence type="predicted"/>
<accession>A0A0F3IEU0</accession>
<dbReference type="EMBL" id="LAJX01000321">
    <property type="protein sequence ID" value="KJV05043.1"/>
    <property type="molecule type" value="Genomic_DNA"/>
</dbReference>
<dbReference type="Proteomes" id="UP000033684">
    <property type="component" value="Unassembled WGS sequence"/>
</dbReference>
<protein>
    <submittedName>
        <fullName evidence="1">Uncharacterized protein</fullName>
    </submittedName>
</protein>
<comment type="caution">
    <text evidence="1">The sequence shown here is derived from an EMBL/GenBank/DDBJ whole genome shotgun (WGS) entry which is preliminary data.</text>
</comment>
<reference evidence="1 2" key="2">
    <citation type="journal article" date="2016" name="Microb. Ecol.">
        <title>Genome Characteristics of a Novel Type I Methanotroph (Sn10-6) Isolated from a Flooded Indian Rice Field.</title>
        <authorList>
            <person name="Rahalkar M.C."/>
            <person name="Pandit P.S."/>
            <person name="Dhakephalkar P.K."/>
            <person name="Pore S."/>
            <person name="Arora P."/>
            <person name="Kapse N."/>
        </authorList>
    </citation>
    <scope>NUCLEOTIDE SEQUENCE [LARGE SCALE GENOMIC DNA]</scope>
    <source>
        <strain evidence="1 2">Sn10-6</strain>
    </source>
</reference>
<gene>
    <name evidence="1" type="ORF">VZ94_21015</name>
</gene>
<evidence type="ECO:0000313" key="2">
    <source>
        <dbReference type="Proteomes" id="UP000033684"/>
    </source>
</evidence>
<dbReference type="AlphaFoldDB" id="A0A0F3IEU0"/>
<name>A0A0F3IEU0_9GAMM</name>
<evidence type="ECO:0000313" key="1">
    <source>
        <dbReference type="EMBL" id="KJV05043.1"/>
    </source>
</evidence>
<sequence length="74" mass="8599">MSNTSSKIELLYMINELKEHGDIKNVMKLQKIFLESLSEDRQNGKYNVDIQLDRKDKKVISEVKTTLTKNLSGR</sequence>
<dbReference type="RefSeq" id="WP_045780742.1">
    <property type="nucleotide sequence ID" value="NZ_LAJX01000321.1"/>
</dbReference>